<dbReference type="SMART" id="SM00635">
    <property type="entry name" value="BID_2"/>
    <property type="match status" value="1"/>
</dbReference>
<dbReference type="Gene3D" id="2.60.40.1180">
    <property type="entry name" value="Golgi alpha-mannosidase II"/>
    <property type="match status" value="1"/>
</dbReference>
<dbReference type="Gene3D" id="2.60.120.1060">
    <property type="entry name" value="NPCBM/NEW2 domain"/>
    <property type="match status" value="2"/>
</dbReference>
<keyword evidence="4" id="KW-1185">Reference proteome</keyword>
<dbReference type="SUPFAM" id="SSF49373">
    <property type="entry name" value="Invasin/intimin cell-adhesion fragments"/>
    <property type="match status" value="1"/>
</dbReference>
<dbReference type="Pfam" id="PF12905">
    <property type="entry name" value="Glyco_hydro_101"/>
    <property type="match status" value="1"/>
</dbReference>
<dbReference type="Pfam" id="PF02368">
    <property type="entry name" value="Big_2"/>
    <property type="match status" value="1"/>
</dbReference>
<evidence type="ECO:0000259" key="2">
    <source>
        <dbReference type="SMART" id="SM00776"/>
    </source>
</evidence>
<dbReference type="InterPro" id="IPR013222">
    <property type="entry name" value="Glyco_hyd_98_carb-bd"/>
</dbReference>
<feature type="domain" description="Glycosyl hydrolase family 98 putative carbohydrate-binding module" evidence="2">
    <location>
        <begin position="271"/>
        <end position="412"/>
    </location>
</feature>
<dbReference type="InterPro" id="IPR008979">
    <property type="entry name" value="Galactose-bd-like_sf"/>
</dbReference>
<protein>
    <submittedName>
        <fullName evidence="3">NPCBM/NEW2 domain-containing protein</fullName>
    </submittedName>
</protein>
<gene>
    <name evidence="3" type="ORF">KHA97_17760</name>
</gene>
<dbReference type="Pfam" id="PF22888">
    <property type="entry name" value="FIMAH"/>
    <property type="match status" value="1"/>
</dbReference>
<dbReference type="Gene3D" id="2.60.40.1080">
    <property type="match status" value="1"/>
</dbReference>
<reference evidence="3 4" key="1">
    <citation type="submission" date="2021-05" db="EMBL/GenBank/DDBJ databases">
        <title>Novel Bacillus species.</title>
        <authorList>
            <person name="Liu G."/>
        </authorList>
    </citation>
    <scope>NUCLEOTIDE SEQUENCE [LARGE SCALE GENOMIC DNA]</scope>
    <source>
        <strain evidence="4">FJAT-49780</strain>
    </source>
</reference>
<feature type="domain" description="Glycosyl hydrolase family 98 putative carbohydrate-binding module" evidence="2">
    <location>
        <begin position="39"/>
        <end position="188"/>
    </location>
</feature>
<proteinExistence type="predicted"/>
<dbReference type="RefSeq" id="WP_213126105.1">
    <property type="nucleotide sequence ID" value="NZ_JAGYPG010000003.1"/>
</dbReference>
<evidence type="ECO:0000313" key="4">
    <source>
        <dbReference type="Proteomes" id="UP000681414"/>
    </source>
</evidence>
<dbReference type="InterPro" id="IPR038637">
    <property type="entry name" value="NPCBM_sf"/>
</dbReference>
<accession>A0A942TFU0</accession>
<dbReference type="InterPro" id="IPR003343">
    <property type="entry name" value="Big_2"/>
</dbReference>
<feature type="domain" description="BIG2" evidence="1">
    <location>
        <begin position="1058"/>
        <end position="1135"/>
    </location>
</feature>
<evidence type="ECO:0000259" key="1">
    <source>
        <dbReference type="SMART" id="SM00635"/>
    </source>
</evidence>
<dbReference type="SMART" id="SM00776">
    <property type="entry name" value="NPCBM"/>
    <property type="match status" value="2"/>
</dbReference>
<dbReference type="SUPFAM" id="SSF49785">
    <property type="entry name" value="Galactose-binding domain-like"/>
    <property type="match status" value="2"/>
</dbReference>
<sequence>MFNKKLIKSINKIFIVLITLMLMVSGLEVLPSVIHADDGEEAIYLSDLNWVSAKSGWKTVQKDKNVDGQPIKMNGTIYTKGLGTHANSEIIYHLDGQYSIFKSTIGPDDKHINNPAKATSIIFQVYGDGEKLYDSGVMRMYPDSLQQNIEIDISGINELKLIVDDAGEPIENPNHSDWANWADARVLKVKDPSTMLSEIKIDDEALPGFVKEKMIYDVEVEENTPVPTVTASVYDANATLSIQQASTVPGTAIITVKNNSNTSVYKINFIPRGIVYLSDLNWTSAISGYQTVQKDKNVNNGPINVLGKVYSKGLGTHANSVIKYDLDGKYTRFKADVGIDFAKQESNATVEFIVKADGIVRFTSGVISTDFPYDQPVDISVEGVKSLELIVTDAGDGNTNDWANWADARLVIGEPTGTLLNQIYLDNEPLSNFSKGKLEYDVVLPAGTTKPPLVTVEKEDEEAIFDISEPAKLPGTTTIKVTKGTNTTSYRIHFTLKDNGLDYIHLSADKIEINPLLNPDEVSQLFVEAVNGDGSTVNLKDPGVEVKYSIESLYKSSESEVATVNKNGVVRPDKDESGHWVGGVAKVKVTVTIDGKTKEDTINIIVRPFYIDYSKTLVMKYFLARNGNVELNLEEALEATKKIDNLTRGIPKVVYLVGWQFEGHDSKYPSWDEVNKGLKRAQDETAEDSLIWLMEEAKKYNTTISLHMNMTTAFPDSPLWDEYVAADLIGKVGKKSAGVYNGVEVKEGDYSIYGGSHAISYYRDWNSGLLQQRIQRLINMLPPLKDGQTIHTDAFHLVIPSSTNPTRRNLNISEWHQEREGYTNEDEVKTMRKIFQYWRDQGFDLTSEFVDSYRDGETFVGLQPMAWHFRGAGAQKNWLLNVPASLYAGGDGPNALYGMSMLGEGRVKRNNLANLNGFLQDFALNTLPWYYLNRLQRLSDDGMVVQFSDDVRSYMDGDKVTIKQGDKLLRIGGDVFIPVLWRETNKEIMAYSQNGYTNKVWEFPSEWSNVTNVDIYRLSVTGLVKEQLNVPIINGKITLSLANNAGVSIVPAGTDINTVSGIVLDKEHLTLQKGEEKNLIATVQPEQAENKDVIWTSLDPNVAKVDENGRITGNAYGTTIITVSTKDGKYSRDCIVYVAPKQVKAPISNLPSKVYDETKIVTLESDTPGASIYYTVGGAEPNDKSQLYTGPIRLAKGVNVIRAIAVKDGMRNSNVTAYAYNITEDNDPTAAQIAEVIKSLVAPKKGEKDLTLPSLPEGFTISIKSSDRPDIVNIDGSIHAPTRDTIVNLILEVTRMYDGEKADTGVIPVVVPASDVTIQSIRDTINTYIQSGDLSGPLIKQLQNRLDQAEEYLDKGNQEKAVKKMQDFLKHLDNEPMQRFIKEEAKEYLKSDTETLIALWINL</sequence>
<dbReference type="Gene3D" id="3.20.20.80">
    <property type="entry name" value="Glycosidases"/>
    <property type="match status" value="1"/>
</dbReference>
<name>A0A942TFU0_9BACI</name>
<dbReference type="GO" id="GO:0033926">
    <property type="term" value="F:endo-alpha-N-acetylgalactosaminidase activity"/>
    <property type="evidence" value="ECO:0007669"/>
    <property type="project" value="InterPro"/>
</dbReference>
<dbReference type="InterPro" id="IPR054470">
    <property type="entry name" value="FIMAH_dom"/>
</dbReference>
<dbReference type="InterPro" id="IPR059177">
    <property type="entry name" value="GH29D-like_dom"/>
</dbReference>
<dbReference type="Pfam" id="PF13290">
    <property type="entry name" value="CHB_HEX_C_1"/>
    <property type="match status" value="1"/>
</dbReference>
<dbReference type="InterPro" id="IPR013780">
    <property type="entry name" value="Glyco_hydro_b"/>
</dbReference>
<dbReference type="Proteomes" id="UP000681414">
    <property type="component" value="Unassembled WGS sequence"/>
</dbReference>
<dbReference type="Pfam" id="PF08305">
    <property type="entry name" value="NPCBM"/>
    <property type="match status" value="2"/>
</dbReference>
<comment type="caution">
    <text evidence="3">The sequence shown here is derived from an EMBL/GenBank/DDBJ whole genome shotgun (WGS) entry which is preliminary data.</text>
</comment>
<dbReference type="InterPro" id="IPR008964">
    <property type="entry name" value="Invasin/intimin_cell_adhesion"/>
</dbReference>
<dbReference type="InterPro" id="IPR025706">
    <property type="entry name" value="Endoa_GalNAc"/>
</dbReference>
<dbReference type="EMBL" id="JAGYPG010000003">
    <property type="protein sequence ID" value="MBS4196898.1"/>
    <property type="molecule type" value="Genomic_DNA"/>
</dbReference>
<evidence type="ECO:0000313" key="3">
    <source>
        <dbReference type="EMBL" id="MBS4196898.1"/>
    </source>
</evidence>
<organism evidence="3 4">
    <name type="scientific">Lederbergia citri</name>
    <dbReference type="NCBI Taxonomy" id="2833580"/>
    <lineage>
        <taxon>Bacteria</taxon>
        <taxon>Bacillati</taxon>
        <taxon>Bacillota</taxon>
        <taxon>Bacilli</taxon>
        <taxon>Bacillales</taxon>
        <taxon>Bacillaceae</taxon>
        <taxon>Lederbergia</taxon>
    </lineage>
</organism>